<name>A0A4S9URU6_AURPU</name>
<accession>A0A4S9URU6</accession>
<feature type="compositionally biased region" description="Basic and acidic residues" evidence="1">
    <location>
        <begin position="8"/>
        <end position="25"/>
    </location>
</feature>
<organism evidence="3 4">
    <name type="scientific">Aureobasidium pullulans</name>
    <name type="common">Black yeast</name>
    <name type="synonym">Pullularia pullulans</name>
    <dbReference type="NCBI Taxonomy" id="5580"/>
    <lineage>
        <taxon>Eukaryota</taxon>
        <taxon>Fungi</taxon>
        <taxon>Dikarya</taxon>
        <taxon>Ascomycota</taxon>
        <taxon>Pezizomycotina</taxon>
        <taxon>Dothideomycetes</taxon>
        <taxon>Dothideomycetidae</taxon>
        <taxon>Dothideales</taxon>
        <taxon>Saccotheciaceae</taxon>
        <taxon>Aureobasidium</taxon>
    </lineage>
</organism>
<evidence type="ECO:0000313" key="3">
    <source>
        <dbReference type="EMBL" id="THZ40757.1"/>
    </source>
</evidence>
<keyword evidence="2" id="KW-0812">Transmembrane</keyword>
<evidence type="ECO:0000256" key="2">
    <source>
        <dbReference type="SAM" id="Phobius"/>
    </source>
</evidence>
<keyword evidence="2" id="KW-0472">Membrane</keyword>
<comment type="caution">
    <text evidence="3">The sequence shown here is derived from an EMBL/GenBank/DDBJ whole genome shotgun (WGS) entry which is preliminary data.</text>
</comment>
<gene>
    <name evidence="3" type="ORF">D6C90_05760</name>
</gene>
<evidence type="ECO:0000313" key="4">
    <source>
        <dbReference type="Proteomes" id="UP000310121"/>
    </source>
</evidence>
<feature type="region of interest" description="Disordered" evidence="1">
    <location>
        <begin position="1"/>
        <end position="25"/>
    </location>
</feature>
<proteinExistence type="predicted"/>
<dbReference type="EMBL" id="QZBN01000549">
    <property type="protein sequence ID" value="THZ40757.1"/>
    <property type="molecule type" value="Genomic_DNA"/>
</dbReference>
<sequence>MPATFSHFEPRRSGDGPRYEGDDFSDRKLFPFGSDVRDYQNDASGPAQKSINYLIPGAVHAISRDTNTIPDALDAIILFQGDALEFYHRPRKPRTTVYKLTSNVRTDLLRLVDDRDRFLKQINSDATKIVQSYDLRAKSTAPWTNNQYAVTNTIKSWFEPLEQMSYRIDRLGTSCDTLYKHTQRLIYTADNPTDSKSIWLTTSKPKPKSTFPHENFDLKAWRDKYRGRQMRDNISVGLGASRSRSRSRLRERSFSRGYGESWLDEWFRESRSVPPRHRVKEQKRERFIGMVALAGIMFSWLALFWYPSAGVVYPIKRTPYHAWQNLNYVSTGVKHEALIALVAYLKDHIEKLDSNKEILLEIMRRRMYHVDKLYEQINNKTQTGIQHNPKQWFGNSKLQFRKAVEDDFRNHAMVLEGLRDGLEVLGGEWSALFEQTGLLLKSDGPASGEEGDKSAQSRRRKTLFKRFILWASPIDFSRPSRRTLFSDFEKKTPKPLTPAQNQEQLLAAIQDMYPHLRAIHASTSKAYTSANLAKTMIKDENSSWWTKLVRSRGMFDEDLIRGLRETASMVPMLMEQRRGQRAERQYDRAWAKREARMTGEDEEFEELLREYRRRKEGKGDE</sequence>
<reference evidence="3 4" key="1">
    <citation type="submission" date="2018-10" db="EMBL/GenBank/DDBJ databases">
        <title>Fifty Aureobasidium pullulans genomes reveal a recombining polyextremotolerant generalist.</title>
        <authorList>
            <person name="Gostincar C."/>
            <person name="Turk M."/>
            <person name="Zajc J."/>
            <person name="Gunde-Cimerman N."/>
        </authorList>
    </citation>
    <scope>NUCLEOTIDE SEQUENCE [LARGE SCALE GENOMIC DNA]</scope>
    <source>
        <strain evidence="3 4">EXF-3844</strain>
    </source>
</reference>
<dbReference type="Proteomes" id="UP000310121">
    <property type="component" value="Unassembled WGS sequence"/>
</dbReference>
<feature type="transmembrane region" description="Helical" evidence="2">
    <location>
        <begin position="287"/>
        <end position="306"/>
    </location>
</feature>
<evidence type="ECO:0000256" key="1">
    <source>
        <dbReference type="SAM" id="MobiDB-lite"/>
    </source>
</evidence>
<keyword evidence="2" id="KW-1133">Transmembrane helix</keyword>
<dbReference type="AlphaFoldDB" id="A0A4S9URU6"/>
<protein>
    <submittedName>
        <fullName evidence="3">Uncharacterized protein</fullName>
    </submittedName>
</protein>